<dbReference type="GO" id="GO:0000225">
    <property type="term" value="F:N-acetylglucosaminylphosphatidylinositol deacetylase activity"/>
    <property type="evidence" value="ECO:0007669"/>
    <property type="project" value="UniProtKB-EC"/>
</dbReference>
<dbReference type="Pfam" id="PF02585">
    <property type="entry name" value="PIG-L"/>
    <property type="match status" value="1"/>
</dbReference>
<keyword evidence="3" id="KW-0732">Signal</keyword>
<dbReference type="Gene3D" id="3.40.50.10320">
    <property type="entry name" value="LmbE-like"/>
    <property type="match status" value="1"/>
</dbReference>
<dbReference type="PANTHER" id="PTHR12993">
    <property type="entry name" value="N-ACETYLGLUCOSAMINYL-PHOSPHATIDYLINOSITOL DE-N-ACETYLASE-RELATED"/>
    <property type="match status" value="1"/>
</dbReference>
<protein>
    <recommendedName>
        <fullName evidence="2">N-acetylglucosaminylphosphatidylinositol deacetylase</fullName>
        <ecNumber evidence="2">3.5.1.89</ecNumber>
    </recommendedName>
</protein>
<evidence type="ECO:0000256" key="1">
    <source>
        <dbReference type="ARBA" id="ARBA00006066"/>
    </source>
</evidence>
<dbReference type="PANTHER" id="PTHR12993:SF11">
    <property type="entry name" value="N-ACETYLGLUCOSAMINYL-PHOSPHATIDYLINOSITOL DE-N-ACETYLASE"/>
    <property type="match status" value="1"/>
</dbReference>
<reference evidence="4 5" key="1">
    <citation type="submission" date="2024-02" db="EMBL/GenBank/DDBJ databases">
        <authorList>
            <person name="Vignale AGUSTIN F."/>
            <person name="Sosa J E."/>
            <person name="Modenutti C."/>
        </authorList>
    </citation>
    <scope>NUCLEOTIDE SEQUENCE [LARGE SCALE GENOMIC DNA]</scope>
</reference>
<comment type="similarity">
    <text evidence="1">Belongs to the PIGL family.</text>
</comment>
<organism evidence="4 5">
    <name type="scientific">Ilex paraguariensis</name>
    <name type="common">yerba mate</name>
    <dbReference type="NCBI Taxonomy" id="185542"/>
    <lineage>
        <taxon>Eukaryota</taxon>
        <taxon>Viridiplantae</taxon>
        <taxon>Streptophyta</taxon>
        <taxon>Embryophyta</taxon>
        <taxon>Tracheophyta</taxon>
        <taxon>Spermatophyta</taxon>
        <taxon>Magnoliopsida</taxon>
        <taxon>eudicotyledons</taxon>
        <taxon>Gunneridae</taxon>
        <taxon>Pentapetalae</taxon>
        <taxon>asterids</taxon>
        <taxon>campanulids</taxon>
        <taxon>Aquifoliales</taxon>
        <taxon>Aquifoliaceae</taxon>
        <taxon>Ilex</taxon>
    </lineage>
</organism>
<accession>A0ABC8UXJ4</accession>
<evidence type="ECO:0000313" key="4">
    <source>
        <dbReference type="EMBL" id="CAK9185744.1"/>
    </source>
</evidence>
<dbReference type="AlphaFoldDB" id="A0ABC8UXJ4"/>
<dbReference type="InterPro" id="IPR003737">
    <property type="entry name" value="GlcNAc_PI_deacetylase-related"/>
</dbReference>
<evidence type="ECO:0000313" key="5">
    <source>
        <dbReference type="Proteomes" id="UP001642360"/>
    </source>
</evidence>
<sequence length="260" mass="29738">MAWFMIIVSGMLVWLASLCKILHASWSPSKATFLNSTGGALHRKNVLLVISHPDDESMFFSPTINYLTSRGHNLHILCLSTGNADGMGNIRKEELYLASAILKVPLQQVKILDHTDLQDGFGKVWNCNLVARIIEEEIHTREIEVVITFDNYGVSGHCNHCDVNRGVRRLLHDTSQINVEAWELVSTNILRKYSGPVDIWLSILYAMHYPNGQLHCLLNEHPRKSYVAMAQHTSQWVWFRKLFVSFSSYTYVNTLRKINK</sequence>
<dbReference type="SUPFAM" id="SSF102588">
    <property type="entry name" value="LmbE-like"/>
    <property type="match status" value="1"/>
</dbReference>
<proteinExistence type="inferred from homology"/>
<dbReference type="Proteomes" id="UP001642360">
    <property type="component" value="Unassembled WGS sequence"/>
</dbReference>
<dbReference type="EMBL" id="CAUOFW020009424">
    <property type="protein sequence ID" value="CAK9185744.1"/>
    <property type="molecule type" value="Genomic_DNA"/>
</dbReference>
<evidence type="ECO:0000256" key="2">
    <source>
        <dbReference type="ARBA" id="ARBA00012176"/>
    </source>
</evidence>
<dbReference type="InterPro" id="IPR024078">
    <property type="entry name" value="LmbE-like_dom_sf"/>
</dbReference>
<keyword evidence="5" id="KW-1185">Reference proteome</keyword>
<name>A0ABC8UXJ4_9AQUA</name>
<dbReference type="EC" id="3.5.1.89" evidence="2"/>
<feature type="chain" id="PRO_5044889855" description="N-acetylglucosaminylphosphatidylinositol deacetylase" evidence="3">
    <location>
        <begin position="19"/>
        <end position="260"/>
    </location>
</feature>
<comment type="caution">
    <text evidence="4">The sequence shown here is derived from an EMBL/GenBank/DDBJ whole genome shotgun (WGS) entry which is preliminary data.</text>
</comment>
<evidence type="ECO:0000256" key="3">
    <source>
        <dbReference type="SAM" id="SignalP"/>
    </source>
</evidence>
<feature type="signal peptide" evidence="3">
    <location>
        <begin position="1"/>
        <end position="18"/>
    </location>
</feature>
<gene>
    <name evidence="4" type="ORF">ILEXP_LOCUS56167</name>
</gene>